<name>A0A6A6SUX5_9PLEO</name>
<evidence type="ECO:0000313" key="3">
    <source>
        <dbReference type="EMBL" id="KAF2650228.1"/>
    </source>
</evidence>
<proteinExistence type="predicted"/>
<dbReference type="EMBL" id="MU004462">
    <property type="protein sequence ID" value="KAF2650228.1"/>
    <property type="molecule type" value="Genomic_DNA"/>
</dbReference>
<dbReference type="Gene3D" id="2.120.10.70">
    <property type="entry name" value="Fucose-specific lectin"/>
    <property type="match status" value="1"/>
</dbReference>
<dbReference type="AlphaFoldDB" id="A0A6A6SUX5"/>
<evidence type="ECO:0008006" key="5">
    <source>
        <dbReference type="Google" id="ProtNLM"/>
    </source>
</evidence>
<evidence type="ECO:0000256" key="1">
    <source>
        <dbReference type="SAM" id="MobiDB-lite"/>
    </source>
</evidence>
<keyword evidence="2" id="KW-0472">Membrane</keyword>
<evidence type="ECO:0000313" key="4">
    <source>
        <dbReference type="Proteomes" id="UP000799324"/>
    </source>
</evidence>
<feature type="transmembrane region" description="Helical" evidence="2">
    <location>
        <begin position="80"/>
        <end position="105"/>
    </location>
</feature>
<sequence length="474" mass="51906">MSQLEQIEEELSSAHSGITALPRLESIYNPKRARTRIGSGEPVFEEDLFEKDVGVQRGGDRSGAKSPVEMNEDARHHRMLVWLIAVFIAVLVLAIVLGAVLGTFVSSKHKSSPQPSITEIPASTTPTPTPTGGVPPSEPTAMPLHIQSLTVTGWSYPDSSEHYSVTLFSQGTDGYLSRHSFDSTTGNWTRVSDFVAAKSGTPLTASSLNAEYYAGQPNYSFGNTHYQSQVVYLNNDNDINEWIFPDSGPELGQPGSLTQQMYIAHPETQLAFYWPSLIYQGMSGEVREAQFQCYQEGECWNEHVLHTSEAANGTKLVTVPRGNNLTSMSLFYREDGGRFVDHKEDDGNSQIYANEAFSSLIPTDSAVTAFSSRRPGDAQALNTYLLWQNESGTVQMSWSDNENGWRAPVTDQAFNGAEKNTAIACLTGLTFSGFPLAQGTELSRCYFQAGAAVREVSFDGNAWRVVGNVPTFGF</sequence>
<evidence type="ECO:0000256" key="2">
    <source>
        <dbReference type="SAM" id="Phobius"/>
    </source>
</evidence>
<feature type="compositionally biased region" description="Low complexity" evidence="1">
    <location>
        <begin position="115"/>
        <end position="135"/>
    </location>
</feature>
<dbReference type="OrthoDB" id="3800077at2759"/>
<keyword evidence="4" id="KW-1185">Reference proteome</keyword>
<organism evidence="3 4">
    <name type="scientific">Lophiostoma macrostomum CBS 122681</name>
    <dbReference type="NCBI Taxonomy" id="1314788"/>
    <lineage>
        <taxon>Eukaryota</taxon>
        <taxon>Fungi</taxon>
        <taxon>Dikarya</taxon>
        <taxon>Ascomycota</taxon>
        <taxon>Pezizomycotina</taxon>
        <taxon>Dothideomycetes</taxon>
        <taxon>Pleosporomycetidae</taxon>
        <taxon>Pleosporales</taxon>
        <taxon>Lophiostomataceae</taxon>
        <taxon>Lophiostoma</taxon>
    </lineage>
</organism>
<accession>A0A6A6SUX5</accession>
<protein>
    <recommendedName>
        <fullName evidence="5">Fucose-specific lectin</fullName>
    </recommendedName>
</protein>
<dbReference type="Proteomes" id="UP000799324">
    <property type="component" value="Unassembled WGS sequence"/>
</dbReference>
<reference evidence="3" key="1">
    <citation type="journal article" date="2020" name="Stud. Mycol.">
        <title>101 Dothideomycetes genomes: a test case for predicting lifestyles and emergence of pathogens.</title>
        <authorList>
            <person name="Haridas S."/>
            <person name="Albert R."/>
            <person name="Binder M."/>
            <person name="Bloem J."/>
            <person name="Labutti K."/>
            <person name="Salamov A."/>
            <person name="Andreopoulos B."/>
            <person name="Baker S."/>
            <person name="Barry K."/>
            <person name="Bills G."/>
            <person name="Bluhm B."/>
            <person name="Cannon C."/>
            <person name="Castanera R."/>
            <person name="Culley D."/>
            <person name="Daum C."/>
            <person name="Ezra D."/>
            <person name="Gonzalez J."/>
            <person name="Henrissat B."/>
            <person name="Kuo A."/>
            <person name="Liang C."/>
            <person name="Lipzen A."/>
            <person name="Lutzoni F."/>
            <person name="Magnuson J."/>
            <person name="Mondo S."/>
            <person name="Nolan M."/>
            <person name="Ohm R."/>
            <person name="Pangilinan J."/>
            <person name="Park H.-J."/>
            <person name="Ramirez L."/>
            <person name="Alfaro M."/>
            <person name="Sun H."/>
            <person name="Tritt A."/>
            <person name="Yoshinaga Y."/>
            <person name="Zwiers L.-H."/>
            <person name="Turgeon B."/>
            <person name="Goodwin S."/>
            <person name="Spatafora J."/>
            <person name="Crous P."/>
            <person name="Grigoriev I."/>
        </authorList>
    </citation>
    <scope>NUCLEOTIDE SEQUENCE</scope>
    <source>
        <strain evidence="3">CBS 122681</strain>
    </source>
</reference>
<feature type="region of interest" description="Disordered" evidence="1">
    <location>
        <begin position="106"/>
        <end position="141"/>
    </location>
</feature>
<gene>
    <name evidence="3" type="ORF">K491DRAFT_697435</name>
</gene>
<dbReference type="SUPFAM" id="SSF89372">
    <property type="entry name" value="Fucose-specific lectin"/>
    <property type="match status" value="1"/>
</dbReference>
<keyword evidence="2" id="KW-1133">Transmembrane helix</keyword>
<keyword evidence="2" id="KW-0812">Transmembrane</keyword>